<dbReference type="AlphaFoldDB" id="A0A1B0FNP6"/>
<accession>A0A1B0FNP6</accession>
<dbReference type="EnsemblMetazoa" id="GMOY005520-RA">
    <property type="protein sequence ID" value="GMOY005520-PA"/>
    <property type="gene ID" value="GMOY005520"/>
</dbReference>
<dbReference type="Proteomes" id="UP000092444">
    <property type="component" value="Unassembled WGS sequence"/>
</dbReference>
<proteinExistence type="predicted"/>
<reference evidence="1" key="1">
    <citation type="submission" date="2020-05" db="UniProtKB">
        <authorList>
            <consortium name="EnsemblMetazoa"/>
        </authorList>
    </citation>
    <scope>IDENTIFICATION</scope>
    <source>
        <strain evidence="1">Yale</strain>
    </source>
</reference>
<dbReference type="EMBL" id="CCAG010019910">
    <property type="status" value="NOT_ANNOTATED_CDS"/>
    <property type="molecule type" value="Genomic_DNA"/>
</dbReference>
<evidence type="ECO:0000313" key="1">
    <source>
        <dbReference type="EnsemblMetazoa" id="GMOY005520-PA"/>
    </source>
</evidence>
<sequence length="222" mass="25155">MQQTFETSKTCPTSCLRESISLPELSRLPSPKQSLRHSPKACKTVHVDVDTDPGCQSDAPSVQIKNQELNEVPINMEMAPIIPPLDYCQKYHLNTRLFAGEKSKIYWQMNEIFSKRLHHINNRNARDSLQLKVIAYQEWVDVLLKTYDSAMVNTKQLEAEIAERLERWRCKTKVVYQNGNWGLTDLSLGTLSFSQPLIAGNSGTKSMCVGDGETDIKVTINP</sequence>
<name>A0A1B0FNP6_GLOMM</name>
<dbReference type="PhylomeDB" id="A0A1B0FNP6"/>
<dbReference type="VEuPathDB" id="VectorBase:GMOY005520"/>
<organism evidence="1 2">
    <name type="scientific">Glossina morsitans morsitans</name>
    <name type="common">Savannah tsetse fly</name>
    <dbReference type="NCBI Taxonomy" id="37546"/>
    <lineage>
        <taxon>Eukaryota</taxon>
        <taxon>Metazoa</taxon>
        <taxon>Ecdysozoa</taxon>
        <taxon>Arthropoda</taxon>
        <taxon>Hexapoda</taxon>
        <taxon>Insecta</taxon>
        <taxon>Pterygota</taxon>
        <taxon>Neoptera</taxon>
        <taxon>Endopterygota</taxon>
        <taxon>Diptera</taxon>
        <taxon>Brachycera</taxon>
        <taxon>Muscomorpha</taxon>
        <taxon>Hippoboscoidea</taxon>
        <taxon>Glossinidae</taxon>
        <taxon>Glossina</taxon>
    </lineage>
</organism>
<evidence type="ECO:0000313" key="2">
    <source>
        <dbReference type="Proteomes" id="UP000092444"/>
    </source>
</evidence>
<keyword evidence="2" id="KW-1185">Reference proteome</keyword>
<protein>
    <submittedName>
        <fullName evidence="1">Uncharacterized protein</fullName>
    </submittedName>
</protein>